<dbReference type="PROSITE" id="PS51367">
    <property type="entry name" value="THAUMATIN_2"/>
    <property type="match status" value="1"/>
</dbReference>
<comment type="caution">
    <text evidence="3">The sequence shown here is derived from an EMBL/GenBank/DDBJ whole genome shotgun (WGS) entry which is preliminary data.</text>
</comment>
<evidence type="ECO:0000256" key="2">
    <source>
        <dbReference type="SAM" id="Phobius"/>
    </source>
</evidence>
<dbReference type="Proteomes" id="UP000257109">
    <property type="component" value="Unassembled WGS sequence"/>
</dbReference>
<evidence type="ECO:0000256" key="1">
    <source>
        <dbReference type="ARBA" id="ARBA00010607"/>
    </source>
</evidence>
<protein>
    <submittedName>
        <fullName evidence="3">Thaumatin-like protein 1</fullName>
    </submittedName>
</protein>
<dbReference type="InterPro" id="IPR037176">
    <property type="entry name" value="Osmotin/thaumatin-like_sf"/>
</dbReference>
<name>A0A371GYM8_MUCPR</name>
<dbReference type="STRING" id="157652.A0A371GYM8"/>
<dbReference type="PANTHER" id="PTHR31048">
    <property type="entry name" value="OS03G0233200 PROTEIN"/>
    <property type="match status" value="1"/>
</dbReference>
<dbReference type="Gene3D" id="2.60.110.10">
    <property type="entry name" value="Thaumatin"/>
    <property type="match status" value="1"/>
</dbReference>
<keyword evidence="2" id="KW-1133">Transmembrane helix</keyword>
<dbReference type="SMART" id="SM00205">
    <property type="entry name" value="THN"/>
    <property type="match status" value="1"/>
</dbReference>
<dbReference type="Pfam" id="PF00314">
    <property type="entry name" value="Thaumatin"/>
    <property type="match status" value="1"/>
</dbReference>
<keyword evidence="4" id="KW-1185">Reference proteome</keyword>
<proteinExistence type="inferred from homology"/>
<feature type="transmembrane region" description="Helical" evidence="2">
    <location>
        <begin position="228"/>
        <end position="246"/>
    </location>
</feature>
<evidence type="ECO:0000313" key="4">
    <source>
        <dbReference type="Proteomes" id="UP000257109"/>
    </source>
</evidence>
<keyword evidence="2" id="KW-0472">Membrane</keyword>
<reference evidence="3" key="1">
    <citation type="submission" date="2018-05" db="EMBL/GenBank/DDBJ databases">
        <title>Draft genome of Mucuna pruriens seed.</title>
        <authorList>
            <person name="Nnadi N.E."/>
            <person name="Vos R."/>
            <person name="Hasami M.H."/>
            <person name="Devisetty U.K."/>
            <person name="Aguiy J.C."/>
        </authorList>
    </citation>
    <scope>NUCLEOTIDE SEQUENCE [LARGE SCALE GENOMIC DNA]</scope>
    <source>
        <strain evidence="3">JCA_2017</strain>
    </source>
</reference>
<dbReference type="AlphaFoldDB" id="A0A371GYM8"/>
<dbReference type="PRINTS" id="PR00347">
    <property type="entry name" value="THAUMATIN"/>
</dbReference>
<dbReference type="OrthoDB" id="430315at2759"/>
<dbReference type="SUPFAM" id="SSF49870">
    <property type="entry name" value="Osmotin, thaumatin-like protein"/>
    <property type="match status" value="1"/>
</dbReference>
<accession>A0A371GYM8</accession>
<comment type="similarity">
    <text evidence="1">Belongs to the thaumatin family.</text>
</comment>
<dbReference type="EMBL" id="QJKJ01004096">
    <property type="protein sequence ID" value="RDX95573.1"/>
    <property type="molecule type" value="Genomic_DNA"/>
</dbReference>
<keyword evidence="2" id="KW-0812">Transmembrane</keyword>
<organism evidence="3 4">
    <name type="scientific">Mucuna pruriens</name>
    <name type="common">Velvet bean</name>
    <name type="synonym">Dolichos pruriens</name>
    <dbReference type="NCBI Taxonomy" id="157652"/>
    <lineage>
        <taxon>Eukaryota</taxon>
        <taxon>Viridiplantae</taxon>
        <taxon>Streptophyta</taxon>
        <taxon>Embryophyta</taxon>
        <taxon>Tracheophyta</taxon>
        <taxon>Spermatophyta</taxon>
        <taxon>Magnoliopsida</taxon>
        <taxon>eudicotyledons</taxon>
        <taxon>Gunneridae</taxon>
        <taxon>Pentapetalae</taxon>
        <taxon>rosids</taxon>
        <taxon>fabids</taxon>
        <taxon>Fabales</taxon>
        <taxon>Fabaceae</taxon>
        <taxon>Papilionoideae</taxon>
        <taxon>50 kb inversion clade</taxon>
        <taxon>NPAAA clade</taxon>
        <taxon>indigoferoid/millettioid clade</taxon>
        <taxon>Phaseoleae</taxon>
        <taxon>Mucuna</taxon>
    </lineage>
</organism>
<dbReference type="InterPro" id="IPR001938">
    <property type="entry name" value="Thaumatin"/>
</dbReference>
<evidence type="ECO:0000313" key="3">
    <source>
        <dbReference type="EMBL" id="RDX95573.1"/>
    </source>
</evidence>
<feature type="non-terminal residue" evidence="3">
    <location>
        <position position="1"/>
    </location>
</feature>
<sequence>MAASTKFSFTTYARVDSAALATLAITNKCNFIVFPVIVSAAVTSRLTTTGFPLEQGASITISVPPDWSGRLWTRTHCSYDSAGKFFCGTGDCGFSTVECGGGNAEPPVTMMELSLKGTGGMDVYKVSLVYGFNIPVWMKPQGGNGNCMATGCVSNLNVECPTELKVIRDGDTVACKAESYLSSHFFHTACPLANGSSFTCASDLYTITFCPTSCGTAAKSVLREPVKMVALVIALVSICGTLYIVCQMKIRFPYGDCMFHIGAGTTT</sequence>
<gene>
    <name evidence="3" type="primary">TL1</name>
    <name evidence="3" type="ORF">CR513_21886</name>
</gene>